<dbReference type="GO" id="GO:0016020">
    <property type="term" value="C:membrane"/>
    <property type="evidence" value="ECO:0007669"/>
    <property type="project" value="UniProtKB-SubCell"/>
</dbReference>
<evidence type="ECO:0000259" key="9">
    <source>
        <dbReference type="PROSITE" id="PS50026"/>
    </source>
</evidence>
<evidence type="ECO:0000313" key="12">
    <source>
        <dbReference type="Proteomes" id="UP001497497"/>
    </source>
</evidence>
<reference evidence="11 12" key="1">
    <citation type="submission" date="2024-04" db="EMBL/GenBank/DDBJ databases">
        <authorList>
            <consortium name="Genoscope - CEA"/>
            <person name="William W."/>
        </authorList>
    </citation>
    <scope>NUCLEOTIDE SEQUENCE [LARGE SCALE GENOMIC DNA]</scope>
</reference>
<dbReference type="Pfam" id="PF02469">
    <property type="entry name" value="Fasciclin"/>
    <property type="match status" value="1"/>
</dbReference>
<comment type="caution">
    <text evidence="11">The sequence shown here is derived from an EMBL/GenBank/DDBJ whole genome shotgun (WGS) entry which is preliminary data.</text>
</comment>
<dbReference type="PROSITE" id="PS00022">
    <property type="entry name" value="EGF_1"/>
    <property type="match status" value="1"/>
</dbReference>
<evidence type="ECO:0000256" key="4">
    <source>
        <dbReference type="ARBA" id="ARBA00022989"/>
    </source>
</evidence>
<dbReference type="Pfam" id="PF12947">
    <property type="entry name" value="EGF_3"/>
    <property type="match status" value="2"/>
</dbReference>
<evidence type="ECO:0000256" key="1">
    <source>
        <dbReference type="ARBA" id="ARBA00004167"/>
    </source>
</evidence>
<evidence type="ECO:0000256" key="6">
    <source>
        <dbReference type="ARBA" id="ARBA00023157"/>
    </source>
</evidence>
<keyword evidence="6 8" id="KW-1015">Disulfide bond</keyword>
<feature type="domain" description="EGF-like" evidence="9">
    <location>
        <begin position="236"/>
        <end position="276"/>
    </location>
</feature>
<dbReference type="InterPro" id="IPR000742">
    <property type="entry name" value="EGF"/>
</dbReference>
<dbReference type="SUPFAM" id="SSF82153">
    <property type="entry name" value="FAS1 domain"/>
    <property type="match status" value="1"/>
</dbReference>
<keyword evidence="3" id="KW-0812">Transmembrane</keyword>
<feature type="non-terminal residue" evidence="11">
    <location>
        <position position="347"/>
    </location>
</feature>
<gene>
    <name evidence="11" type="ORF">GSLYS_00002866001</name>
</gene>
<keyword evidence="12" id="KW-1185">Reference proteome</keyword>
<evidence type="ECO:0000256" key="2">
    <source>
        <dbReference type="ARBA" id="ARBA00022536"/>
    </source>
</evidence>
<evidence type="ECO:0000256" key="8">
    <source>
        <dbReference type="PROSITE-ProRule" id="PRU00076"/>
    </source>
</evidence>
<proteinExistence type="predicted"/>
<dbReference type="PANTHER" id="PTHR24038:SF11">
    <property type="entry name" value="INTEGRIN BETA-LIKE PROTEIN E"/>
    <property type="match status" value="1"/>
</dbReference>
<dbReference type="PROSITE" id="PS50026">
    <property type="entry name" value="EGF_3"/>
    <property type="match status" value="2"/>
</dbReference>
<feature type="non-terminal residue" evidence="11">
    <location>
        <position position="1"/>
    </location>
</feature>
<feature type="domain" description="FAS1" evidence="10">
    <location>
        <begin position="1"/>
        <end position="102"/>
    </location>
</feature>
<feature type="disulfide bond" evidence="8">
    <location>
        <begin position="211"/>
        <end position="220"/>
    </location>
</feature>
<evidence type="ECO:0000256" key="7">
    <source>
        <dbReference type="ARBA" id="ARBA00023180"/>
    </source>
</evidence>
<evidence type="ECO:0000313" key="11">
    <source>
        <dbReference type="EMBL" id="CAL1528696.1"/>
    </source>
</evidence>
<organism evidence="11 12">
    <name type="scientific">Lymnaea stagnalis</name>
    <name type="common">Great pond snail</name>
    <name type="synonym">Helix stagnalis</name>
    <dbReference type="NCBI Taxonomy" id="6523"/>
    <lineage>
        <taxon>Eukaryota</taxon>
        <taxon>Metazoa</taxon>
        <taxon>Spiralia</taxon>
        <taxon>Lophotrochozoa</taxon>
        <taxon>Mollusca</taxon>
        <taxon>Gastropoda</taxon>
        <taxon>Heterobranchia</taxon>
        <taxon>Euthyneura</taxon>
        <taxon>Panpulmonata</taxon>
        <taxon>Hygrophila</taxon>
        <taxon>Lymnaeoidea</taxon>
        <taxon>Lymnaeidae</taxon>
        <taxon>Lymnaea</taxon>
    </lineage>
</organism>
<dbReference type="EMBL" id="CAXITT010000036">
    <property type="protein sequence ID" value="CAL1528696.1"/>
    <property type="molecule type" value="Genomic_DNA"/>
</dbReference>
<keyword evidence="4" id="KW-1133">Transmembrane helix</keyword>
<dbReference type="PANTHER" id="PTHR24038">
    <property type="entry name" value="STABILIN"/>
    <property type="match status" value="1"/>
</dbReference>
<comment type="caution">
    <text evidence="8">Lacks conserved residue(s) required for the propagation of feature annotation.</text>
</comment>
<dbReference type="SUPFAM" id="SSF57184">
    <property type="entry name" value="Growth factor receptor domain"/>
    <property type="match status" value="1"/>
</dbReference>
<dbReference type="Gene3D" id="2.10.25.10">
    <property type="entry name" value="Laminin"/>
    <property type="match status" value="2"/>
</dbReference>
<feature type="domain" description="EGF-like" evidence="9">
    <location>
        <begin position="183"/>
        <end position="221"/>
    </location>
</feature>
<dbReference type="InterPro" id="IPR009030">
    <property type="entry name" value="Growth_fac_rcpt_cys_sf"/>
</dbReference>
<dbReference type="PROSITE" id="PS01186">
    <property type="entry name" value="EGF_2"/>
    <property type="match status" value="2"/>
</dbReference>
<dbReference type="Gene3D" id="2.30.180.10">
    <property type="entry name" value="FAS1 domain"/>
    <property type="match status" value="1"/>
</dbReference>
<keyword evidence="7" id="KW-0325">Glycoprotein</keyword>
<keyword evidence="2 8" id="KW-0245">EGF-like domain</keyword>
<accession>A0AAV2H987</accession>
<dbReference type="AlphaFoldDB" id="A0AAV2H987"/>
<evidence type="ECO:0000256" key="5">
    <source>
        <dbReference type="ARBA" id="ARBA00023136"/>
    </source>
</evidence>
<name>A0AAV2H987_LYMST</name>
<keyword evidence="5" id="KW-0472">Membrane</keyword>
<dbReference type="SMART" id="SM00181">
    <property type="entry name" value="EGF"/>
    <property type="match status" value="3"/>
</dbReference>
<comment type="subcellular location">
    <subcellularLocation>
        <location evidence="1">Membrane</location>
        <topology evidence="1">Single-pass membrane protein</topology>
    </subcellularLocation>
</comment>
<dbReference type="Proteomes" id="UP001497497">
    <property type="component" value="Unassembled WGS sequence"/>
</dbReference>
<dbReference type="SMART" id="SM00554">
    <property type="entry name" value="FAS1"/>
    <property type="match status" value="1"/>
</dbReference>
<sequence length="347" mass="37585">TKLLDQLNKLDEYTVFVPSNDVMKPLNIKVSFSANYLKYYIVPKLVFTPSVQDDDWAETLLGNKYQLKFTVSGDMVLVNGVKIVQSDILFDGGVLHVIAGLLQHNLSRCDQSSEQTEKSSCGQCSDVVKTVTCPVGFVPINPYQIVQYQCDLPGSTTKGCMLICYKNNTIAQCCGGYYGPSCIDCPGGAETPCYGRGQCFDGIRGNGTCACVPGFMGQDCGQCENSNFVTPFCNAKFNGCGYMNGNCSRFADCTEIESSVSCQCHKGYFGDGKTCYSLCDSLPGGPCHLNATCQLNEKNQTVKCECLQGYHGNGTWCTKVVNPCTVNNGGCDKERAICSISLPKTTD</sequence>
<evidence type="ECO:0000259" key="10">
    <source>
        <dbReference type="PROSITE" id="PS50213"/>
    </source>
</evidence>
<protein>
    <submittedName>
        <fullName evidence="11">Uncharacterized protein</fullName>
    </submittedName>
</protein>
<dbReference type="InterPro" id="IPR000782">
    <property type="entry name" value="FAS1_domain"/>
</dbReference>
<dbReference type="InterPro" id="IPR036378">
    <property type="entry name" value="FAS1_dom_sf"/>
</dbReference>
<evidence type="ECO:0000256" key="3">
    <source>
        <dbReference type="ARBA" id="ARBA00022692"/>
    </source>
</evidence>
<dbReference type="InterPro" id="IPR024731">
    <property type="entry name" value="NELL2-like_EGF"/>
</dbReference>
<dbReference type="PROSITE" id="PS50213">
    <property type="entry name" value="FAS1"/>
    <property type="match status" value="1"/>
</dbReference>